<dbReference type="NCBIfam" id="NF003974">
    <property type="entry name" value="PRK05467.1-3"/>
    <property type="match status" value="1"/>
</dbReference>
<evidence type="ECO:0000259" key="8">
    <source>
        <dbReference type="PROSITE" id="PS51471"/>
    </source>
</evidence>
<evidence type="ECO:0000313" key="10">
    <source>
        <dbReference type="Proteomes" id="UP000422569"/>
    </source>
</evidence>
<dbReference type="Gene3D" id="4.10.860.20">
    <property type="entry name" value="Rabenosyn, Rab binding domain"/>
    <property type="match status" value="1"/>
</dbReference>
<dbReference type="InterPro" id="IPR044862">
    <property type="entry name" value="Pro_4_hyd_alph_FE2OG_OXY"/>
</dbReference>
<feature type="binding site" evidence="7">
    <location>
        <position position="96"/>
    </location>
    <ligand>
        <name>Fe cation</name>
        <dbReference type="ChEBI" id="CHEBI:24875"/>
    </ligand>
</feature>
<dbReference type="PANTHER" id="PTHR41536:SF1">
    <property type="entry name" value="PKHD-TYPE HYDROXYLASE YBIX"/>
    <property type="match status" value="1"/>
</dbReference>
<feature type="binding site" evidence="7">
    <location>
        <position position="169"/>
    </location>
    <ligand>
        <name>2-oxoglutarate</name>
        <dbReference type="ChEBI" id="CHEBI:16810"/>
    </ligand>
</feature>
<evidence type="ECO:0000256" key="1">
    <source>
        <dbReference type="ARBA" id="ARBA00001961"/>
    </source>
</evidence>
<sequence length="226" mass="24882">MIVVIPDVLSVAEARRCVEKLEKADWREGRYTAGPLAARVKDNLQLADDDPLATEIGVLLLERLAVMSRFVAAALPLKVVPPRFNLYASDASYGDHIDSAVFGVPDTSIRIRADMSATLFLSDPDEYDGGELTVMGEFAPHQVKLPAGHMVLYSSGAVHHVEPVTRGARFAAFFWIQSLVRENDRRSMLLELDDTIQALAADTPDNPAVARLTGLYHNLLRDWAVT</sequence>
<evidence type="ECO:0000256" key="6">
    <source>
        <dbReference type="ARBA" id="ARBA00023004"/>
    </source>
</evidence>
<evidence type="ECO:0000313" key="9">
    <source>
        <dbReference type="EMBL" id="QGM97549.1"/>
    </source>
</evidence>
<dbReference type="SMART" id="SM00702">
    <property type="entry name" value="P4Hc"/>
    <property type="match status" value="1"/>
</dbReference>
<dbReference type="GO" id="GO:0005506">
    <property type="term" value="F:iron ion binding"/>
    <property type="evidence" value="ECO:0007669"/>
    <property type="project" value="UniProtKB-UniRule"/>
</dbReference>
<feature type="binding site" evidence="7">
    <location>
        <position position="98"/>
    </location>
    <ligand>
        <name>Fe cation</name>
        <dbReference type="ChEBI" id="CHEBI:24875"/>
    </ligand>
</feature>
<dbReference type="HAMAP" id="MF_00657">
    <property type="entry name" value="Hydroxyl_YbiX"/>
    <property type="match status" value="1"/>
</dbReference>
<evidence type="ECO:0000256" key="2">
    <source>
        <dbReference type="ARBA" id="ARBA00022723"/>
    </source>
</evidence>
<dbReference type="Pfam" id="PF18331">
    <property type="entry name" value="PKHD_C"/>
    <property type="match status" value="1"/>
</dbReference>
<dbReference type="GO" id="GO:0031418">
    <property type="term" value="F:L-ascorbic acid binding"/>
    <property type="evidence" value="ECO:0007669"/>
    <property type="project" value="UniProtKB-KW"/>
</dbReference>
<evidence type="ECO:0000256" key="3">
    <source>
        <dbReference type="ARBA" id="ARBA00022896"/>
    </source>
</evidence>
<feature type="binding site" evidence="7">
    <location>
        <position position="159"/>
    </location>
    <ligand>
        <name>Fe cation</name>
        <dbReference type="ChEBI" id="CHEBI:24875"/>
    </ligand>
</feature>
<dbReference type="EMBL" id="CP044331">
    <property type="protein sequence ID" value="QGM97549.1"/>
    <property type="molecule type" value="Genomic_DNA"/>
</dbReference>
<dbReference type="KEGG" id="mpar:F7D14_08800"/>
<dbReference type="GO" id="GO:0016706">
    <property type="term" value="F:2-oxoglutarate-dependent dioxygenase activity"/>
    <property type="evidence" value="ECO:0007669"/>
    <property type="project" value="UniProtKB-UniRule"/>
</dbReference>
<comment type="cofactor">
    <cofactor evidence="7">
        <name>Fe(2+)</name>
        <dbReference type="ChEBI" id="CHEBI:29033"/>
    </cofactor>
    <text evidence="7">Binds 1 Fe(2+) ion per subunit.</text>
</comment>
<accession>A0A6B8M7C4</accession>
<feature type="domain" description="Fe2OG dioxygenase" evidence="8">
    <location>
        <begin position="78"/>
        <end position="178"/>
    </location>
</feature>
<evidence type="ECO:0000256" key="5">
    <source>
        <dbReference type="ARBA" id="ARBA00023002"/>
    </source>
</evidence>
<proteinExistence type="inferred from homology"/>
<dbReference type="InterPro" id="IPR041097">
    <property type="entry name" value="PKHD_C"/>
</dbReference>
<comment type="cofactor">
    <cofactor evidence="1 7">
        <name>L-ascorbate</name>
        <dbReference type="ChEBI" id="CHEBI:38290"/>
    </cofactor>
</comment>
<dbReference type="GO" id="GO:0006879">
    <property type="term" value="P:intracellular iron ion homeostasis"/>
    <property type="evidence" value="ECO:0007669"/>
    <property type="project" value="TreeGrafter"/>
</dbReference>
<dbReference type="RefSeq" id="WP_016920382.1">
    <property type="nucleotide sequence ID" value="NZ_CP044331.1"/>
</dbReference>
<keyword evidence="4 7" id="KW-0223">Dioxygenase</keyword>
<keyword evidence="2 7" id="KW-0479">Metal-binding</keyword>
<dbReference type="GO" id="GO:0006974">
    <property type="term" value="P:DNA damage response"/>
    <property type="evidence" value="ECO:0007669"/>
    <property type="project" value="TreeGrafter"/>
</dbReference>
<dbReference type="InterPro" id="IPR005123">
    <property type="entry name" value="Oxoglu/Fe-dep_dioxygenase_dom"/>
</dbReference>
<dbReference type="InterPro" id="IPR006620">
    <property type="entry name" value="Pro_4_hyd_alph"/>
</dbReference>
<name>A0A6B8M7C4_9HYPH</name>
<keyword evidence="6 7" id="KW-0408">Iron</keyword>
<dbReference type="NCBIfam" id="NF003975">
    <property type="entry name" value="PRK05467.1-4"/>
    <property type="match status" value="1"/>
</dbReference>
<dbReference type="Gene3D" id="2.60.120.620">
    <property type="entry name" value="q2cbj1_9rhob like domain"/>
    <property type="match status" value="1"/>
</dbReference>
<keyword evidence="3 7" id="KW-0847">Vitamin C</keyword>
<dbReference type="InterPro" id="IPR023550">
    <property type="entry name" value="PKHD_hydroxylase"/>
</dbReference>
<keyword evidence="10" id="KW-1185">Reference proteome</keyword>
<dbReference type="AlphaFoldDB" id="A0A6B8M7C4"/>
<dbReference type="Pfam" id="PF13640">
    <property type="entry name" value="2OG-FeII_Oxy_3"/>
    <property type="match status" value="1"/>
</dbReference>
<organism evidence="9 10">
    <name type="scientific">Methylocystis parvus</name>
    <dbReference type="NCBI Taxonomy" id="134"/>
    <lineage>
        <taxon>Bacteria</taxon>
        <taxon>Pseudomonadati</taxon>
        <taxon>Pseudomonadota</taxon>
        <taxon>Alphaproteobacteria</taxon>
        <taxon>Hyphomicrobiales</taxon>
        <taxon>Methylocystaceae</taxon>
        <taxon>Methylocystis</taxon>
    </lineage>
</organism>
<evidence type="ECO:0000256" key="4">
    <source>
        <dbReference type="ARBA" id="ARBA00022964"/>
    </source>
</evidence>
<dbReference type="PANTHER" id="PTHR41536">
    <property type="entry name" value="PKHD-TYPE HYDROXYLASE YBIX"/>
    <property type="match status" value="1"/>
</dbReference>
<reference evidence="9 10" key="1">
    <citation type="submission" date="2019-09" db="EMBL/GenBank/DDBJ databases">
        <title>Isolation and complete genome sequencing of Methylocystis species.</title>
        <authorList>
            <person name="Rumah B.L."/>
            <person name="Stead C.E."/>
            <person name="Stevens B.C."/>
            <person name="Minton N.P."/>
            <person name="Grosse-Honebrink A."/>
            <person name="Zhang Y."/>
        </authorList>
    </citation>
    <scope>NUCLEOTIDE SEQUENCE [LARGE SCALE GENOMIC DNA]</scope>
    <source>
        <strain evidence="9 10">BRCS2</strain>
    </source>
</reference>
<protein>
    <submittedName>
        <fullName evidence="9">Fe2+-dependent dioxygenase</fullName>
    </submittedName>
</protein>
<evidence type="ECO:0000256" key="7">
    <source>
        <dbReference type="HAMAP-Rule" id="MF_00657"/>
    </source>
</evidence>
<keyword evidence="5 7" id="KW-0560">Oxidoreductase</keyword>
<dbReference type="PROSITE" id="PS51471">
    <property type="entry name" value="FE2OG_OXY"/>
    <property type="match status" value="1"/>
</dbReference>
<dbReference type="Proteomes" id="UP000422569">
    <property type="component" value="Chromosome"/>
</dbReference>
<gene>
    <name evidence="9" type="ORF">F7D14_08800</name>
</gene>